<dbReference type="SUPFAM" id="SSF53448">
    <property type="entry name" value="Nucleotide-diphospho-sugar transferases"/>
    <property type="match status" value="1"/>
</dbReference>
<evidence type="ECO:0000313" key="2">
    <source>
        <dbReference type="EMBL" id="MRX63753.1"/>
    </source>
</evidence>
<dbReference type="PANTHER" id="PTHR43685:SF11">
    <property type="entry name" value="GLYCOSYLTRANSFERASE TAGX-RELATED"/>
    <property type="match status" value="1"/>
</dbReference>
<comment type="caution">
    <text evidence="2">The sequence shown here is derived from an EMBL/GenBank/DDBJ whole genome shotgun (WGS) entry which is preliminary data.</text>
</comment>
<proteinExistence type="predicted"/>
<dbReference type="InterPro" id="IPR029044">
    <property type="entry name" value="Nucleotide-diphossugar_trans"/>
</dbReference>
<gene>
    <name evidence="2" type="ORF">GJ691_06190</name>
</gene>
<dbReference type="EMBL" id="WKJH01000003">
    <property type="protein sequence ID" value="MRX63753.1"/>
    <property type="molecule type" value="Genomic_DNA"/>
</dbReference>
<sequence length="337" mass="39445">MQLTHKEITNKPMGAEITLPPLVSIVVVTYNSAQFVLETLESARNQSYKNIELIITDDCSTDNTLEICSTWLQKNKAEFVHSTIITHDKNTGIAANCNRGFTAAKGEWIKGIAGDDILFPDCILDSIEFSKIDNAINIFQSLAKNYLDTFEECNFQSITANKNYPYGHLTSKQQYEILQYASFPIASAVFMKRSFFMDMGKYDESLPLEDWPFWLKITKRNQKIYQLNKVTVGYRIHNKSAFHQKQNKSIFSKYYLRDRMVYDKYIKGNCSKTTKFFINYKHYIQVYFDKLRLNNKSIYPIKALFYLLNKPYQYRVKHLLSTFEHQINKEDLKNVEV</sequence>
<dbReference type="OrthoDB" id="9810303at2"/>
<dbReference type="GO" id="GO:0016740">
    <property type="term" value="F:transferase activity"/>
    <property type="evidence" value="ECO:0007669"/>
    <property type="project" value="UniProtKB-KW"/>
</dbReference>
<dbReference type="PANTHER" id="PTHR43685">
    <property type="entry name" value="GLYCOSYLTRANSFERASE"/>
    <property type="match status" value="1"/>
</dbReference>
<dbReference type="Proteomes" id="UP000443153">
    <property type="component" value="Unassembled WGS sequence"/>
</dbReference>
<keyword evidence="2" id="KW-0808">Transferase</keyword>
<protein>
    <submittedName>
        <fullName evidence="2">Glycosyltransferase</fullName>
    </submittedName>
</protein>
<dbReference type="Gene3D" id="3.90.550.10">
    <property type="entry name" value="Spore Coat Polysaccharide Biosynthesis Protein SpsA, Chain A"/>
    <property type="match status" value="1"/>
</dbReference>
<keyword evidence="3" id="KW-1185">Reference proteome</keyword>
<dbReference type="Pfam" id="PF00535">
    <property type="entry name" value="Glycos_transf_2"/>
    <property type="match status" value="1"/>
</dbReference>
<organism evidence="2 3">
    <name type="scientific">Maribacter luteus</name>
    <dbReference type="NCBI Taxonomy" id="2594478"/>
    <lineage>
        <taxon>Bacteria</taxon>
        <taxon>Pseudomonadati</taxon>
        <taxon>Bacteroidota</taxon>
        <taxon>Flavobacteriia</taxon>
        <taxon>Flavobacteriales</taxon>
        <taxon>Flavobacteriaceae</taxon>
        <taxon>Maribacter</taxon>
    </lineage>
</organism>
<dbReference type="InterPro" id="IPR001173">
    <property type="entry name" value="Glyco_trans_2-like"/>
</dbReference>
<dbReference type="AlphaFoldDB" id="A0A6I2MIT5"/>
<feature type="domain" description="Glycosyltransferase 2-like" evidence="1">
    <location>
        <begin position="24"/>
        <end position="196"/>
    </location>
</feature>
<reference evidence="2 3" key="1">
    <citation type="submission" date="2019-11" db="EMBL/GenBank/DDBJ databases">
        <title>Maribacter lutea sp. nov., a marine bacterium isolated from intertidal sand.</title>
        <authorList>
            <person name="Liu A."/>
        </authorList>
    </citation>
    <scope>NUCLEOTIDE SEQUENCE [LARGE SCALE GENOMIC DNA]</scope>
    <source>
        <strain evidence="2 3">RZ05</strain>
    </source>
</reference>
<accession>A0A6I2MIT5</accession>
<name>A0A6I2MIT5_9FLAO</name>
<dbReference type="InterPro" id="IPR050834">
    <property type="entry name" value="Glycosyltransf_2"/>
</dbReference>
<evidence type="ECO:0000259" key="1">
    <source>
        <dbReference type="Pfam" id="PF00535"/>
    </source>
</evidence>
<evidence type="ECO:0000313" key="3">
    <source>
        <dbReference type="Proteomes" id="UP000443153"/>
    </source>
</evidence>